<sequence length="196" mass="21353">MAPLPDTAREILDFWFGAPGSAEHGQQRALWFEKRDSTDAAIRSRFAAVVEQALAGGLADWDASAHGALARILLLDQFTRNIFRNTPRAFAGDALALAAADALIARGGDNTLMPVERIFAYLPFEHAEDIAAQDRAVALFDALKAAHPGFETTYDYALRHQAVIARFGRFPHRNAILGRADTDAERTFLATPGSGF</sequence>
<dbReference type="Gene3D" id="1.25.40.10">
    <property type="entry name" value="Tetratricopeptide repeat domain"/>
    <property type="match status" value="1"/>
</dbReference>
<name>A0A944H9V4_DENI1</name>
<reference evidence="2" key="1">
    <citation type="journal article" date="2022" name="ISME J.">
        <title>Genetic and phylogenetic analysis of dissimilatory iodate-reducing bacteria identifies potential niches across the world's oceans.</title>
        <authorList>
            <person name="Reyes-Umana V."/>
            <person name="Henning Z."/>
            <person name="Lee K."/>
            <person name="Barnum T.P."/>
            <person name="Coates J.D."/>
        </authorList>
    </citation>
    <scope>NUCLEOTIDE SEQUENCE [LARGE SCALE GENOMIC DNA]</scope>
    <source>
        <strain evidence="2">IR12</strain>
    </source>
</reference>
<dbReference type="AlphaFoldDB" id="A0A944H9V4"/>
<comment type="caution">
    <text evidence="1">The sequence shown here is derived from an EMBL/GenBank/DDBJ whole genome shotgun (WGS) entry which is preliminary data.</text>
</comment>
<proteinExistence type="predicted"/>
<evidence type="ECO:0000313" key="2">
    <source>
        <dbReference type="Proteomes" id="UP000694660"/>
    </source>
</evidence>
<organism evidence="1 2">
    <name type="scientific">Denitromonas iodatirespirans</name>
    <dbReference type="NCBI Taxonomy" id="2795389"/>
    <lineage>
        <taxon>Bacteria</taxon>
        <taxon>Pseudomonadati</taxon>
        <taxon>Pseudomonadota</taxon>
        <taxon>Betaproteobacteria</taxon>
        <taxon>Rhodocyclales</taxon>
        <taxon>Zoogloeaceae</taxon>
        <taxon>Denitromonas</taxon>
    </lineage>
</organism>
<accession>A0A944H9V4</accession>
<gene>
    <name evidence="1" type="ORF">I8J34_01915</name>
</gene>
<protein>
    <submittedName>
        <fullName evidence="1">DUF924 domain-containing protein</fullName>
    </submittedName>
</protein>
<dbReference type="InterPro" id="IPR011990">
    <property type="entry name" value="TPR-like_helical_dom_sf"/>
</dbReference>
<dbReference type="Proteomes" id="UP000694660">
    <property type="component" value="Unassembled WGS sequence"/>
</dbReference>
<dbReference type="Gene3D" id="1.20.58.320">
    <property type="entry name" value="TPR-like"/>
    <property type="match status" value="1"/>
</dbReference>
<dbReference type="SUPFAM" id="SSF48452">
    <property type="entry name" value="TPR-like"/>
    <property type="match status" value="1"/>
</dbReference>
<dbReference type="InterPro" id="IPR010323">
    <property type="entry name" value="DUF924"/>
</dbReference>
<evidence type="ECO:0000313" key="1">
    <source>
        <dbReference type="EMBL" id="MBT0959917.1"/>
    </source>
</evidence>
<dbReference type="Pfam" id="PF06041">
    <property type="entry name" value="DUF924"/>
    <property type="match status" value="1"/>
</dbReference>
<keyword evidence="2" id="KW-1185">Reference proteome</keyword>
<dbReference type="RefSeq" id="WP_214359681.1">
    <property type="nucleotide sequence ID" value="NZ_JAEKFT010000002.1"/>
</dbReference>
<dbReference type="EMBL" id="JAEKFT010000002">
    <property type="protein sequence ID" value="MBT0959917.1"/>
    <property type="molecule type" value="Genomic_DNA"/>
</dbReference>